<name>A0ABS2AGM5_9ACTN</name>
<evidence type="ECO:0000256" key="3">
    <source>
        <dbReference type="ARBA" id="ARBA00023163"/>
    </source>
</evidence>
<proteinExistence type="predicted"/>
<dbReference type="CDD" id="cd06267">
    <property type="entry name" value="PBP1_LacI_sugar_binding-like"/>
    <property type="match status" value="1"/>
</dbReference>
<dbReference type="PANTHER" id="PTHR30146">
    <property type="entry name" value="LACI-RELATED TRANSCRIPTIONAL REPRESSOR"/>
    <property type="match status" value="1"/>
</dbReference>
<dbReference type="Gene3D" id="3.40.50.2300">
    <property type="match status" value="2"/>
</dbReference>
<dbReference type="RefSeq" id="WP_203378405.1">
    <property type="nucleotide sequence ID" value="NZ_JAENHP010000007.1"/>
</dbReference>
<dbReference type="InterPro" id="IPR000843">
    <property type="entry name" value="HTH_LacI"/>
</dbReference>
<dbReference type="SUPFAM" id="SSF53822">
    <property type="entry name" value="Periplasmic binding protein-like I"/>
    <property type="match status" value="1"/>
</dbReference>
<evidence type="ECO:0000256" key="4">
    <source>
        <dbReference type="SAM" id="MobiDB-lite"/>
    </source>
</evidence>
<evidence type="ECO:0000313" key="6">
    <source>
        <dbReference type="EMBL" id="MBM2618396.1"/>
    </source>
</evidence>
<dbReference type="InterPro" id="IPR010982">
    <property type="entry name" value="Lambda_DNA-bd_dom_sf"/>
</dbReference>
<keyword evidence="3" id="KW-0804">Transcription</keyword>
<keyword evidence="2 6" id="KW-0238">DNA-binding</keyword>
<feature type="domain" description="HTH lacI-type" evidence="5">
    <location>
        <begin position="7"/>
        <end position="61"/>
    </location>
</feature>
<comment type="caution">
    <text evidence="6">The sequence shown here is derived from an EMBL/GenBank/DDBJ whole genome shotgun (WGS) entry which is preliminary data.</text>
</comment>
<gene>
    <name evidence="6" type="ORF">JIG36_22815</name>
</gene>
<keyword evidence="1" id="KW-0805">Transcription regulation</keyword>
<protein>
    <submittedName>
        <fullName evidence="6">LacI family DNA-binding transcriptional regulator</fullName>
    </submittedName>
</protein>
<dbReference type="Pfam" id="PF00356">
    <property type="entry name" value="LacI"/>
    <property type="match status" value="1"/>
</dbReference>
<dbReference type="Gene3D" id="1.10.260.40">
    <property type="entry name" value="lambda repressor-like DNA-binding domains"/>
    <property type="match status" value="1"/>
</dbReference>
<dbReference type="SUPFAM" id="SSF47413">
    <property type="entry name" value="lambda repressor-like DNA-binding domains"/>
    <property type="match status" value="1"/>
</dbReference>
<dbReference type="InterPro" id="IPR046335">
    <property type="entry name" value="LacI/GalR-like_sensor"/>
</dbReference>
<feature type="region of interest" description="Disordered" evidence="4">
    <location>
        <begin position="328"/>
        <end position="353"/>
    </location>
</feature>
<dbReference type="InterPro" id="IPR028082">
    <property type="entry name" value="Peripla_BP_I"/>
</dbReference>
<evidence type="ECO:0000256" key="2">
    <source>
        <dbReference type="ARBA" id="ARBA00023125"/>
    </source>
</evidence>
<dbReference type="GO" id="GO:0003677">
    <property type="term" value="F:DNA binding"/>
    <property type="evidence" value="ECO:0007669"/>
    <property type="project" value="UniProtKB-KW"/>
</dbReference>
<sequence length="353" mass="37568">MPPHTRVNMADVARRAGVSMATASRALSNHPHVAEETRARVLAAAEQLSYVVSPEASRLAGGATDRVAVVVPHISRWFFATLLEGLEAVLRDADLDVLLYHVGDAADRRDFFQRLPARRKVDAVVVLGMPVMHGERERLESMGVHIVAAGGQVEHYPYVSIDDAAAGRQAVDHLLFLGHRRIGMIATVEPTEPGWPANPGRARAYREALAEAGLPAEPGLVVTVPWGGVPGADAMSQLLSLREPPTAVYAHSDEVAFGAMRTLRRAGLRIPEDMSVVGIDDHPMAELADLTTVAQPVRDQGVAAGRMLLALLAGGEPEGGGTVATRLVVRGSTGPPRPGSSRARSSSPRPGRR</sequence>
<keyword evidence="7" id="KW-1185">Reference proteome</keyword>
<dbReference type="SMART" id="SM00354">
    <property type="entry name" value="HTH_LACI"/>
    <property type="match status" value="1"/>
</dbReference>
<evidence type="ECO:0000313" key="7">
    <source>
        <dbReference type="Proteomes" id="UP000632138"/>
    </source>
</evidence>
<dbReference type="Pfam" id="PF13377">
    <property type="entry name" value="Peripla_BP_3"/>
    <property type="match status" value="1"/>
</dbReference>
<dbReference type="EMBL" id="JAENHP010000007">
    <property type="protein sequence ID" value="MBM2618396.1"/>
    <property type="molecule type" value="Genomic_DNA"/>
</dbReference>
<organism evidence="6 7">
    <name type="scientific">Paractinoplanes ovalisporus</name>
    <dbReference type="NCBI Taxonomy" id="2810368"/>
    <lineage>
        <taxon>Bacteria</taxon>
        <taxon>Bacillati</taxon>
        <taxon>Actinomycetota</taxon>
        <taxon>Actinomycetes</taxon>
        <taxon>Micromonosporales</taxon>
        <taxon>Micromonosporaceae</taxon>
        <taxon>Paractinoplanes</taxon>
    </lineage>
</organism>
<dbReference type="PROSITE" id="PS00356">
    <property type="entry name" value="HTH_LACI_1"/>
    <property type="match status" value="1"/>
</dbReference>
<accession>A0ABS2AGM5</accession>
<dbReference type="PANTHER" id="PTHR30146:SF153">
    <property type="entry name" value="LACTOSE OPERON REPRESSOR"/>
    <property type="match status" value="1"/>
</dbReference>
<feature type="compositionally biased region" description="Low complexity" evidence="4">
    <location>
        <begin position="330"/>
        <end position="353"/>
    </location>
</feature>
<evidence type="ECO:0000256" key="1">
    <source>
        <dbReference type="ARBA" id="ARBA00023015"/>
    </source>
</evidence>
<reference evidence="6 7" key="1">
    <citation type="submission" date="2021-01" db="EMBL/GenBank/DDBJ databases">
        <title>Actinoplanes sp. nov. LDG1-06 isolated from lichen.</title>
        <authorList>
            <person name="Saeng-In P."/>
            <person name="Phongsopitanun W."/>
            <person name="Kanchanasin P."/>
            <person name="Yuki M."/>
            <person name="Kudo T."/>
            <person name="Ohkuma M."/>
            <person name="Tanasupawat S."/>
        </authorList>
    </citation>
    <scope>NUCLEOTIDE SEQUENCE [LARGE SCALE GENOMIC DNA]</scope>
    <source>
        <strain evidence="6 7">LDG1-06</strain>
    </source>
</reference>
<dbReference type="Proteomes" id="UP000632138">
    <property type="component" value="Unassembled WGS sequence"/>
</dbReference>
<dbReference type="CDD" id="cd01392">
    <property type="entry name" value="HTH_LacI"/>
    <property type="match status" value="1"/>
</dbReference>
<evidence type="ECO:0000259" key="5">
    <source>
        <dbReference type="PROSITE" id="PS50932"/>
    </source>
</evidence>
<dbReference type="PROSITE" id="PS50932">
    <property type="entry name" value="HTH_LACI_2"/>
    <property type="match status" value="1"/>
</dbReference>